<evidence type="ECO:0000313" key="1">
    <source>
        <dbReference type="EMBL" id="CEK93250.1"/>
    </source>
</evidence>
<organism evidence="1">
    <name type="scientific">Arion vulgaris</name>
    <dbReference type="NCBI Taxonomy" id="1028688"/>
    <lineage>
        <taxon>Eukaryota</taxon>
        <taxon>Metazoa</taxon>
        <taxon>Spiralia</taxon>
        <taxon>Lophotrochozoa</taxon>
        <taxon>Mollusca</taxon>
        <taxon>Gastropoda</taxon>
        <taxon>Heterobranchia</taxon>
        <taxon>Euthyneura</taxon>
        <taxon>Panpulmonata</taxon>
        <taxon>Eupulmonata</taxon>
        <taxon>Stylommatophora</taxon>
        <taxon>Helicina</taxon>
        <taxon>Arionoidea</taxon>
        <taxon>Arionidae</taxon>
        <taxon>Arion</taxon>
    </lineage>
</organism>
<protein>
    <submittedName>
        <fullName evidence="1">Uncharacterized protein</fullName>
    </submittedName>
</protein>
<evidence type="ECO:0000313" key="2">
    <source>
        <dbReference type="EMBL" id="CEK93251.1"/>
    </source>
</evidence>
<gene>
    <name evidence="1" type="primary">ORF192981</name>
    <name evidence="2" type="synonym">ORF192984</name>
</gene>
<dbReference type="EMBL" id="HACG01046385">
    <property type="protein sequence ID" value="CEK93250.1"/>
    <property type="molecule type" value="Transcribed_RNA"/>
</dbReference>
<dbReference type="EMBL" id="HACG01046386">
    <property type="protein sequence ID" value="CEK93251.1"/>
    <property type="molecule type" value="Transcribed_RNA"/>
</dbReference>
<dbReference type="AlphaFoldDB" id="A0A0B7BM51"/>
<reference evidence="1" key="1">
    <citation type="submission" date="2014-12" db="EMBL/GenBank/DDBJ databases">
        <title>Insight into the proteome of Arion vulgaris.</title>
        <authorList>
            <person name="Aradska J."/>
            <person name="Bulat T."/>
            <person name="Smidak R."/>
            <person name="Sarate P."/>
            <person name="Gangsoo J."/>
            <person name="Sialana F."/>
            <person name="Bilban M."/>
            <person name="Lubec G."/>
        </authorList>
    </citation>
    <scope>NUCLEOTIDE SEQUENCE</scope>
    <source>
        <tissue evidence="1">Skin</tissue>
    </source>
</reference>
<name>A0A0B7BM51_9EUPU</name>
<proteinExistence type="predicted"/>
<accession>A0A0B7BM51</accession>
<sequence length="49" mass="5560">MFCVILPSYETLRYKQRKVDGEIQRVLDSTTDRCNISEALVNPSKAAVT</sequence>